<organism evidence="1 2">
    <name type="scientific">Lepagella muris</name>
    <dbReference type="NCBI Taxonomy" id="3032870"/>
    <lineage>
        <taxon>Bacteria</taxon>
        <taxon>Pseudomonadati</taxon>
        <taxon>Bacteroidota</taxon>
        <taxon>Bacteroidia</taxon>
        <taxon>Bacteroidales</taxon>
        <taxon>Muribaculaceae</taxon>
        <taxon>Lepagella</taxon>
    </lineage>
</organism>
<sequence length="348" mass="37656">MKITKTTSPSPLGEITIFRIENASGASVELSSLGAGIVSVSVPDKDGKIENVALSYANPADYIADGPCLGKIPGRYANRIAKGHLEIDGKVYQLAINNGPNALHGGPEGFMNRIWEAEELPNGVRFTYRAADGEENYPGNLVAVAEYRWSEDNVLTLDMSATTDAPTVVNLTNHAYFNLDGADTGSVLDHTMKINASKWLPTDDTLIPTGELAPVEGTPMDFRKEKRIGKDIEADFAALKYGKGYDNCWVNDGWEPGKMLGEVVVLKAANSGRVLRVGSTQPGVQVYTGNWLAGSPLNRSGKSYEDYDGVAIEMQGFPDAPNNPQFPSQTLRPGETYRQTIRFAFSAC</sequence>
<keyword evidence="2" id="KW-1185">Reference proteome</keyword>
<protein>
    <submittedName>
        <fullName evidence="1">Galactose mutarotase</fullName>
    </submittedName>
</protein>
<proteinExistence type="predicted"/>
<evidence type="ECO:0000313" key="1">
    <source>
        <dbReference type="EMBL" id="TGY79562.1"/>
    </source>
</evidence>
<dbReference type="EMBL" id="SRYB01000006">
    <property type="protein sequence ID" value="TGY79562.1"/>
    <property type="molecule type" value="Genomic_DNA"/>
</dbReference>
<gene>
    <name evidence="1" type="ORF">E5331_06015</name>
</gene>
<evidence type="ECO:0000313" key="2">
    <source>
        <dbReference type="Proteomes" id="UP000306319"/>
    </source>
</evidence>
<comment type="caution">
    <text evidence="1">The sequence shown here is derived from an EMBL/GenBank/DDBJ whole genome shotgun (WGS) entry which is preliminary data.</text>
</comment>
<name>A0AC61RIL2_9BACT</name>
<reference evidence="1" key="1">
    <citation type="submission" date="2019-04" db="EMBL/GenBank/DDBJ databases">
        <title>Microbes associate with the intestines of laboratory mice.</title>
        <authorList>
            <person name="Navarre W."/>
            <person name="Wong E."/>
            <person name="Huang K."/>
            <person name="Tropini C."/>
            <person name="Ng K."/>
            <person name="Yu B."/>
        </authorList>
    </citation>
    <scope>NUCLEOTIDE SEQUENCE</scope>
    <source>
        <strain evidence="1">NM04_E33</strain>
    </source>
</reference>
<dbReference type="Proteomes" id="UP000306319">
    <property type="component" value="Unassembled WGS sequence"/>
</dbReference>
<accession>A0AC61RIL2</accession>